<sequence length="137" mass="14290">MAITEQQFEEAQARAAATRQAGHAVAARYDRKHGRVVVSLHNGVELAVPVELVEGLADAAPDDLADIEVTPAGLGLHWPKLDADVYVPALMQGVFGSRRWMAAQLGATGGKATSKAKADAARANGRKGGRPPKTATA</sequence>
<evidence type="ECO:0000313" key="2">
    <source>
        <dbReference type="EMBL" id="KGJ03005.1"/>
    </source>
</evidence>
<dbReference type="RefSeq" id="WP_036721087.1">
    <property type="nucleotide sequence ID" value="NZ_JRKS01000058.1"/>
</dbReference>
<dbReference type="AlphaFoldDB" id="A0A099EX72"/>
<comment type="caution">
    <text evidence="2">The sequence shown here is derived from an EMBL/GenBank/DDBJ whole genome shotgun (WGS) entry which is preliminary data.</text>
</comment>
<dbReference type="InterPro" id="IPR018841">
    <property type="entry name" value="DUF2442"/>
</dbReference>
<name>A0A099EX72_9RHOB</name>
<evidence type="ECO:0000256" key="1">
    <source>
        <dbReference type="SAM" id="MobiDB-lite"/>
    </source>
</evidence>
<reference evidence="2 3" key="2">
    <citation type="submission" date="2014-10" db="EMBL/GenBank/DDBJ databases">
        <title>Paracoccus sanguinis sp. nov., isolated from clinical specimens of New York State patients.</title>
        <authorList>
            <person name="Mingle L.A."/>
            <person name="Cole J.A."/>
            <person name="Lapierre P."/>
            <person name="Musser K.A."/>
        </authorList>
    </citation>
    <scope>NUCLEOTIDE SEQUENCE [LARGE SCALE GENOMIC DNA]</scope>
    <source>
        <strain evidence="2 3">HAMBI 3106</strain>
    </source>
</reference>
<evidence type="ECO:0008006" key="4">
    <source>
        <dbReference type="Google" id="ProtNLM"/>
    </source>
</evidence>
<dbReference type="EMBL" id="JRKS01000058">
    <property type="protein sequence ID" value="KGJ03005.1"/>
    <property type="molecule type" value="Genomic_DNA"/>
</dbReference>
<organism evidence="2 3">
    <name type="scientific">Paracoccus sphaerophysae</name>
    <dbReference type="NCBI Taxonomy" id="690417"/>
    <lineage>
        <taxon>Bacteria</taxon>
        <taxon>Pseudomonadati</taxon>
        <taxon>Pseudomonadota</taxon>
        <taxon>Alphaproteobacteria</taxon>
        <taxon>Rhodobacterales</taxon>
        <taxon>Paracoccaceae</taxon>
        <taxon>Paracoccus</taxon>
    </lineage>
</organism>
<keyword evidence="3" id="KW-1185">Reference proteome</keyword>
<proteinExistence type="predicted"/>
<protein>
    <recommendedName>
        <fullName evidence="4">DUF2442 domain-containing protein</fullName>
    </recommendedName>
</protein>
<dbReference type="OrthoDB" id="337884at2"/>
<gene>
    <name evidence="2" type="ORF">IC63_13895</name>
</gene>
<accession>A0A099EX72</accession>
<dbReference type="Gene3D" id="3.30.2020.40">
    <property type="entry name" value="Uncharacterised protein PF10387, DUF2442"/>
    <property type="match status" value="1"/>
</dbReference>
<dbReference type="Proteomes" id="UP000029917">
    <property type="component" value="Unassembled WGS sequence"/>
</dbReference>
<evidence type="ECO:0000313" key="3">
    <source>
        <dbReference type="Proteomes" id="UP000029917"/>
    </source>
</evidence>
<dbReference type="Pfam" id="PF10387">
    <property type="entry name" value="DUF2442"/>
    <property type="match status" value="1"/>
</dbReference>
<feature type="region of interest" description="Disordered" evidence="1">
    <location>
        <begin position="107"/>
        <end position="137"/>
    </location>
</feature>
<reference evidence="2 3" key="1">
    <citation type="submission" date="2014-09" db="EMBL/GenBank/DDBJ databases">
        <authorList>
            <person name="McGinnis J.M."/>
            <person name="Wolfgang W.J."/>
        </authorList>
    </citation>
    <scope>NUCLEOTIDE SEQUENCE [LARGE SCALE GENOMIC DNA]</scope>
    <source>
        <strain evidence="2 3">HAMBI 3106</strain>
    </source>
</reference>